<feature type="domain" description="Response regulatory" evidence="18">
    <location>
        <begin position="949"/>
        <end position="1065"/>
    </location>
</feature>
<evidence type="ECO:0000256" key="16">
    <source>
        <dbReference type="SAM" id="Phobius"/>
    </source>
</evidence>
<dbReference type="SUPFAM" id="SSF52172">
    <property type="entry name" value="CheY-like"/>
    <property type="match status" value="3"/>
</dbReference>
<dbReference type="GO" id="GO:0005524">
    <property type="term" value="F:ATP binding"/>
    <property type="evidence" value="ECO:0007669"/>
    <property type="project" value="UniProtKB-KW"/>
</dbReference>
<evidence type="ECO:0000313" key="20">
    <source>
        <dbReference type="EMBL" id="WDH84828.1"/>
    </source>
</evidence>
<dbReference type="SUPFAM" id="SSF55781">
    <property type="entry name" value="GAF domain-like"/>
    <property type="match status" value="1"/>
</dbReference>
<evidence type="ECO:0000259" key="17">
    <source>
        <dbReference type="PROSITE" id="PS50109"/>
    </source>
</evidence>
<dbReference type="InterPro" id="IPR036097">
    <property type="entry name" value="HisK_dim/P_sf"/>
</dbReference>
<dbReference type="FunFam" id="3.30.565.10:FF:000010">
    <property type="entry name" value="Sensor histidine kinase RcsC"/>
    <property type="match status" value="1"/>
</dbReference>
<dbReference type="InterPro" id="IPR003018">
    <property type="entry name" value="GAF"/>
</dbReference>
<name>A0AAX3N4Q5_9BACL</name>
<dbReference type="PROSITE" id="PS50109">
    <property type="entry name" value="HIS_KIN"/>
    <property type="match status" value="1"/>
</dbReference>
<dbReference type="PANTHER" id="PTHR45339:SF1">
    <property type="entry name" value="HYBRID SIGNAL TRANSDUCTION HISTIDINE KINASE J"/>
    <property type="match status" value="1"/>
</dbReference>
<evidence type="ECO:0000256" key="10">
    <source>
        <dbReference type="ARBA" id="ARBA00022840"/>
    </source>
</evidence>
<evidence type="ECO:0000256" key="2">
    <source>
        <dbReference type="ARBA" id="ARBA00004651"/>
    </source>
</evidence>
<feature type="modified residue" description="4-aspartylphosphate" evidence="14">
    <location>
        <position position="998"/>
    </location>
</feature>
<dbReference type="SMART" id="SM00388">
    <property type="entry name" value="HisKA"/>
    <property type="match status" value="1"/>
</dbReference>
<dbReference type="InterPro" id="IPR036890">
    <property type="entry name" value="HATPase_C_sf"/>
</dbReference>
<keyword evidence="7" id="KW-0808">Transferase</keyword>
<evidence type="ECO:0000313" key="21">
    <source>
        <dbReference type="Proteomes" id="UP001220962"/>
    </source>
</evidence>
<evidence type="ECO:0000259" key="19">
    <source>
        <dbReference type="PROSITE" id="PS50885"/>
    </source>
</evidence>
<evidence type="ECO:0000256" key="9">
    <source>
        <dbReference type="ARBA" id="ARBA00022777"/>
    </source>
</evidence>
<feature type="modified residue" description="4-aspartylphosphate" evidence="14">
    <location>
        <position position="1145"/>
    </location>
</feature>
<reference evidence="20" key="1">
    <citation type="submission" date="2023-02" db="EMBL/GenBank/DDBJ databases">
        <title>Pathogen: clinical or host-associated sample.</title>
        <authorList>
            <person name="Hergert J."/>
            <person name="Casey R."/>
            <person name="Wagner J."/>
            <person name="Young E.L."/>
            <person name="Oakeson K.F."/>
        </authorList>
    </citation>
    <scope>NUCLEOTIDE SEQUENCE</scope>
    <source>
        <strain evidence="20">2022CK-00830</strain>
    </source>
</reference>
<dbReference type="PROSITE" id="PS50885">
    <property type="entry name" value="HAMP"/>
    <property type="match status" value="1"/>
</dbReference>
<dbReference type="Gene3D" id="3.30.565.10">
    <property type="entry name" value="Histidine kinase-like ATPase, C-terminal domain"/>
    <property type="match status" value="1"/>
</dbReference>
<organism evidence="20 21">
    <name type="scientific">Paenibacillus urinalis</name>
    <dbReference type="NCBI Taxonomy" id="521520"/>
    <lineage>
        <taxon>Bacteria</taxon>
        <taxon>Bacillati</taxon>
        <taxon>Bacillota</taxon>
        <taxon>Bacilli</taxon>
        <taxon>Bacillales</taxon>
        <taxon>Paenibacillaceae</taxon>
        <taxon>Paenibacillus</taxon>
    </lineage>
</organism>
<dbReference type="RefSeq" id="WP_274359887.1">
    <property type="nucleotide sequence ID" value="NZ_CP118101.1"/>
</dbReference>
<feature type="domain" description="Response regulatory" evidence="18">
    <location>
        <begin position="1095"/>
        <end position="1212"/>
    </location>
</feature>
<evidence type="ECO:0000256" key="6">
    <source>
        <dbReference type="ARBA" id="ARBA00022553"/>
    </source>
</evidence>
<dbReference type="InterPro" id="IPR001789">
    <property type="entry name" value="Sig_transdc_resp-reg_receiver"/>
</dbReference>
<dbReference type="Gene3D" id="3.30.450.40">
    <property type="match status" value="1"/>
</dbReference>
<comment type="subcellular location">
    <subcellularLocation>
        <location evidence="2">Cell membrane</location>
        <topology evidence="2">Multi-pass membrane protein</topology>
    </subcellularLocation>
</comment>
<dbReference type="AlphaFoldDB" id="A0AAX3N4Q5"/>
<dbReference type="InterPro" id="IPR007891">
    <property type="entry name" value="CHASE3"/>
</dbReference>
<dbReference type="Gene3D" id="3.40.50.2300">
    <property type="match status" value="3"/>
</dbReference>
<evidence type="ECO:0000256" key="7">
    <source>
        <dbReference type="ARBA" id="ARBA00022679"/>
    </source>
</evidence>
<dbReference type="Gene3D" id="1.10.287.130">
    <property type="match status" value="1"/>
</dbReference>
<feature type="transmembrane region" description="Helical" evidence="16">
    <location>
        <begin position="13"/>
        <end position="32"/>
    </location>
</feature>
<dbReference type="EMBL" id="CP118101">
    <property type="protein sequence ID" value="WDH84828.1"/>
    <property type="molecule type" value="Genomic_DNA"/>
</dbReference>
<dbReference type="InterPro" id="IPR004358">
    <property type="entry name" value="Sig_transdc_His_kin-like_C"/>
</dbReference>
<dbReference type="InterPro" id="IPR005467">
    <property type="entry name" value="His_kinase_dom"/>
</dbReference>
<keyword evidence="5" id="KW-1003">Cell membrane</keyword>
<keyword evidence="9" id="KW-0418">Kinase</keyword>
<dbReference type="InterPro" id="IPR003661">
    <property type="entry name" value="HisK_dim/P_dom"/>
</dbReference>
<keyword evidence="16" id="KW-1133">Transmembrane helix</keyword>
<dbReference type="GO" id="GO:0005886">
    <property type="term" value="C:plasma membrane"/>
    <property type="evidence" value="ECO:0007669"/>
    <property type="project" value="UniProtKB-SubCell"/>
</dbReference>
<feature type="region of interest" description="Disordered" evidence="15">
    <location>
        <begin position="439"/>
        <end position="474"/>
    </location>
</feature>
<comment type="similarity">
    <text evidence="3">In the N-terminal section; belongs to the phytochrome family.</text>
</comment>
<sequence length="1214" mass="137712">MFEKMRLTIRTKIIIGYFIIIVCLGAAIFVLSSRITSMEQEMDFIADHDIEVHNLTYQIEKHMLDMETGQRGFVIAGEDRYLVPYNDALSNWKADYNQLYELVSNNPTQIQRLDEIKNNIEQWIENAGEYVIGLKQENREQDIAVYFTQDIGKRLMDQMRTQFNEFRLTEKALTEERLLHLDQQNEDFRNVMYTVIILVILLSIIVAYIISRNIVGTIKQVSSAISDMASDKGKKLSRRITVRTRDEIRELGEVTNRLIETYEKNDWLQTSVREVAVSYQGVIEVSKLAESFTMKLASLLDAPYAVFYLRKQNKLVKTASYASSGEGLGTEYIRIGEGLVGQAALQQQIILLESVPEGHVKISTGLGESSPRHIMIFSVEFENEVEGVIELASLKTFTPEHIQLVEQTRSMIGIAINNVLAQMEVQRLLAESQAMSEELQSQTEELKTQSEELISQQDEMKASNQALRQSEERLQRQQQDLEQINLDLSVRTEQVESHLRRIEEINEQMEKQNYVLEKQASDLLMASKYKSEFLANMSHELRTPLNSLLILSQILMDNKDGNLNAKQVEFAETIHSSGNDLLRLIDDILDLSKVEAGQMKVEMDDVLLADINDSLRGSFHPIALNKGIEFNIVADAPLPEYIYTDVHRLQQILKNLLSNAFKFTSEGQVTLSIHKDERRCPFNEGEVEQWIAFTVADSGIGIPLDKKEIIFDAFQQADGTTSRKYGGTGLGLTISRELAGLIGGHIEFDSEEGVGSTFTLFIPEYKHNSETEMINEAAVAGEEPQSAVEQLNDSTAVITHADSPGSINPLEMDVLDDRLSIEAGDRVLLIIEDDVNFAGIILDMARSRKFKGIVALQGDHGLALAHAYKPDAIILDIQLPIIDGWTVLERLKQHPELRHIPVQVVSAANEQQMGLTMGAIAYLKKPVNKVQIEDALSDIETFINRDLKRLLIVEDDVVLRNSMVELIGHDDVLITDVSTGEEALRELEKERFDCMVMDLGLAGISGFELLDRIRQNDHLKQLPIIIYTGKELTMKEEIELKKYAESIIIKNVKSQERLFDETALFLHRVEANLPEDRRNILKKLYSNQTDFDGKRILLVEDDIRNIFSLVSILESYGLNVTFAENGREAMEVLAEDPEFDLILMDIMMPEMDGYQTMRAIRGNSRFENTPIIALTAKAMKEDRQLCIEAGASDYISKPIDVEKLLSLLKVWLYT</sequence>
<dbReference type="Gene3D" id="6.10.340.10">
    <property type="match status" value="1"/>
</dbReference>
<dbReference type="SMART" id="SM00387">
    <property type="entry name" value="HATPase_c"/>
    <property type="match status" value="1"/>
</dbReference>
<dbReference type="Pfam" id="PF00072">
    <property type="entry name" value="Response_reg"/>
    <property type="match status" value="3"/>
</dbReference>
<evidence type="ECO:0000256" key="13">
    <source>
        <dbReference type="ARBA" id="ARBA00074306"/>
    </source>
</evidence>
<feature type="domain" description="Histidine kinase" evidence="17">
    <location>
        <begin position="536"/>
        <end position="766"/>
    </location>
</feature>
<dbReference type="InterPro" id="IPR003594">
    <property type="entry name" value="HATPase_dom"/>
</dbReference>
<dbReference type="PRINTS" id="PR00344">
    <property type="entry name" value="BCTRLSENSOR"/>
</dbReference>
<feature type="domain" description="HAMP" evidence="19">
    <location>
        <begin position="212"/>
        <end position="267"/>
    </location>
</feature>
<keyword evidence="12 16" id="KW-0472">Membrane</keyword>
<keyword evidence="16" id="KW-0812">Transmembrane</keyword>
<dbReference type="PROSITE" id="PS50110">
    <property type="entry name" value="RESPONSE_REGULATORY"/>
    <property type="match status" value="3"/>
</dbReference>
<gene>
    <name evidence="20" type="ORF">PUW23_11685</name>
</gene>
<dbReference type="InterPro" id="IPR029016">
    <property type="entry name" value="GAF-like_dom_sf"/>
</dbReference>
<evidence type="ECO:0000256" key="4">
    <source>
        <dbReference type="ARBA" id="ARBA00012438"/>
    </source>
</evidence>
<feature type="transmembrane region" description="Helical" evidence="16">
    <location>
        <begin position="191"/>
        <end position="210"/>
    </location>
</feature>
<keyword evidence="8" id="KW-0547">Nucleotide-binding</keyword>
<dbReference type="GO" id="GO:0000155">
    <property type="term" value="F:phosphorelay sensor kinase activity"/>
    <property type="evidence" value="ECO:0007669"/>
    <property type="project" value="InterPro"/>
</dbReference>
<evidence type="ECO:0000256" key="3">
    <source>
        <dbReference type="ARBA" id="ARBA00006402"/>
    </source>
</evidence>
<dbReference type="CDD" id="cd19410">
    <property type="entry name" value="HK9-like_sensor"/>
    <property type="match status" value="1"/>
</dbReference>
<feature type="domain" description="Response regulatory" evidence="18">
    <location>
        <begin position="827"/>
        <end position="940"/>
    </location>
</feature>
<dbReference type="Pfam" id="PF02518">
    <property type="entry name" value="HATPase_c"/>
    <property type="match status" value="1"/>
</dbReference>
<proteinExistence type="inferred from homology"/>
<evidence type="ECO:0000256" key="14">
    <source>
        <dbReference type="PROSITE-ProRule" id="PRU00169"/>
    </source>
</evidence>
<evidence type="ECO:0000259" key="18">
    <source>
        <dbReference type="PROSITE" id="PS50110"/>
    </source>
</evidence>
<evidence type="ECO:0000256" key="11">
    <source>
        <dbReference type="ARBA" id="ARBA00023012"/>
    </source>
</evidence>
<feature type="modified residue" description="4-aspartylphosphate" evidence="14">
    <location>
        <position position="876"/>
    </location>
</feature>
<dbReference type="PANTHER" id="PTHR45339">
    <property type="entry name" value="HYBRID SIGNAL TRANSDUCTION HISTIDINE KINASE J"/>
    <property type="match status" value="1"/>
</dbReference>
<dbReference type="SMART" id="SM00448">
    <property type="entry name" value="REC"/>
    <property type="match status" value="3"/>
</dbReference>
<dbReference type="InterPro" id="IPR011006">
    <property type="entry name" value="CheY-like_superfamily"/>
</dbReference>
<keyword evidence="11" id="KW-0902">Two-component regulatory system</keyword>
<accession>A0AAX3N4Q5</accession>
<evidence type="ECO:0000256" key="8">
    <source>
        <dbReference type="ARBA" id="ARBA00022741"/>
    </source>
</evidence>
<dbReference type="CDD" id="cd00082">
    <property type="entry name" value="HisKA"/>
    <property type="match status" value="1"/>
</dbReference>
<dbReference type="Pfam" id="PF13185">
    <property type="entry name" value="GAF_2"/>
    <property type="match status" value="1"/>
</dbReference>
<dbReference type="CDD" id="cd06225">
    <property type="entry name" value="HAMP"/>
    <property type="match status" value="1"/>
</dbReference>
<evidence type="ECO:0000256" key="12">
    <source>
        <dbReference type="ARBA" id="ARBA00023136"/>
    </source>
</evidence>
<comment type="catalytic activity">
    <reaction evidence="1">
        <text>ATP + protein L-histidine = ADP + protein N-phospho-L-histidine.</text>
        <dbReference type="EC" id="2.7.13.3"/>
    </reaction>
</comment>
<keyword evidence="6 14" id="KW-0597">Phosphoprotein</keyword>
<evidence type="ECO:0000256" key="5">
    <source>
        <dbReference type="ARBA" id="ARBA00022475"/>
    </source>
</evidence>
<evidence type="ECO:0000256" key="15">
    <source>
        <dbReference type="SAM" id="MobiDB-lite"/>
    </source>
</evidence>
<dbReference type="SUPFAM" id="SSF55874">
    <property type="entry name" value="ATPase domain of HSP90 chaperone/DNA topoisomerase II/histidine kinase"/>
    <property type="match status" value="1"/>
</dbReference>
<dbReference type="EC" id="2.7.13.3" evidence="4"/>
<keyword evidence="10" id="KW-0067">ATP-binding</keyword>
<evidence type="ECO:0000256" key="1">
    <source>
        <dbReference type="ARBA" id="ARBA00000085"/>
    </source>
</evidence>
<dbReference type="Proteomes" id="UP001220962">
    <property type="component" value="Chromosome"/>
</dbReference>
<dbReference type="SUPFAM" id="SSF47384">
    <property type="entry name" value="Homodimeric domain of signal transducing histidine kinase"/>
    <property type="match status" value="1"/>
</dbReference>
<protein>
    <recommendedName>
        <fullName evidence="13">Circadian input-output histidine kinase CikA</fullName>
        <ecNumber evidence="4">2.7.13.3</ecNumber>
    </recommendedName>
</protein>
<dbReference type="Pfam" id="PF05227">
    <property type="entry name" value="CHASE3"/>
    <property type="match status" value="1"/>
</dbReference>
<dbReference type="CDD" id="cd16922">
    <property type="entry name" value="HATPase_EvgS-ArcB-TorS-like"/>
    <property type="match status" value="1"/>
</dbReference>
<dbReference type="Pfam" id="PF00512">
    <property type="entry name" value="HisKA"/>
    <property type="match status" value="1"/>
</dbReference>
<dbReference type="CDD" id="cd17546">
    <property type="entry name" value="REC_hyHK_CKI1_RcsC-like"/>
    <property type="match status" value="1"/>
</dbReference>
<dbReference type="InterPro" id="IPR003660">
    <property type="entry name" value="HAMP_dom"/>
</dbReference>